<keyword evidence="2" id="KW-1185">Reference proteome</keyword>
<dbReference type="EMBL" id="CAXIPU020001257">
    <property type="protein sequence ID" value="CAL1672964.1"/>
    <property type="molecule type" value="Genomic_DNA"/>
</dbReference>
<sequence>MAVFLRTDESEPTSSSETSVMMLDCALPADGGDPYVTWVEIDCMLTSSCSLCGSGNWTTSLSILVNRTFGCPISPVAEATSAPSIRVTPP</sequence>
<organism evidence="1 2">
    <name type="scientific">Lasius platythorax</name>
    <dbReference type="NCBI Taxonomy" id="488582"/>
    <lineage>
        <taxon>Eukaryota</taxon>
        <taxon>Metazoa</taxon>
        <taxon>Ecdysozoa</taxon>
        <taxon>Arthropoda</taxon>
        <taxon>Hexapoda</taxon>
        <taxon>Insecta</taxon>
        <taxon>Pterygota</taxon>
        <taxon>Neoptera</taxon>
        <taxon>Endopterygota</taxon>
        <taxon>Hymenoptera</taxon>
        <taxon>Apocrita</taxon>
        <taxon>Aculeata</taxon>
        <taxon>Formicoidea</taxon>
        <taxon>Formicidae</taxon>
        <taxon>Formicinae</taxon>
        <taxon>Lasius</taxon>
        <taxon>Lasius</taxon>
    </lineage>
</organism>
<comment type="caution">
    <text evidence="1">The sequence shown here is derived from an EMBL/GenBank/DDBJ whole genome shotgun (WGS) entry which is preliminary data.</text>
</comment>
<evidence type="ECO:0000313" key="1">
    <source>
        <dbReference type="EMBL" id="CAL1672964.1"/>
    </source>
</evidence>
<protein>
    <submittedName>
        <fullName evidence="1">Uncharacterized protein</fullName>
    </submittedName>
</protein>
<dbReference type="AlphaFoldDB" id="A0AAV2MZN0"/>
<accession>A0AAV2MZN0</accession>
<proteinExistence type="predicted"/>
<dbReference type="Proteomes" id="UP001497644">
    <property type="component" value="Unassembled WGS sequence"/>
</dbReference>
<reference evidence="1" key="1">
    <citation type="submission" date="2024-04" db="EMBL/GenBank/DDBJ databases">
        <authorList>
            <consortium name="Molecular Ecology Group"/>
        </authorList>
    </citation>
    <scope>NUCLEOTIDE SEQUENCE</scope>
</reference>
<evidence type="ECO:0000313" key="2">
    <source>
        <dbReference type="Proteomes" id="UP001497644"/>
    </source>
</evidence>
<gene>
    <name evidence="1" type="ORF">LPLAT_LOCUS14714</name>
</gene>
<name>A0AAV2MZN0_9HYME</name>